<evidence type="ECO:0000313" key="1">
    <source>
        <dbReference type="EMBL" id="MBF0969967.1"/>
    </source>
</evidence>
<dbReference type="InterPro" id="IPR032025">
    <property type="entry name" value="DUF5063"/>
</dbReference>
<dbReference type="RefSeq" id="WP_303763152.1">
    <property type="nucleotide sequence ID" value="NZ_JABZGR010000005.1"/>
</dbReference>
<name>A0A929RY61_9BACT</name>
<protein>
    <submittedName>
        <fullName evidence="1">DUF5063 domain-containing protein</fullName>
    </submittedName>
</protein>
<sequence>MTVQNNIEENDPRLTQSVLELLTVATEFCRQVEREDQTTAQDLIDVMLILLPMVYLKTSLVNDAEPVDGFNENKVTEGDYNLVRNRIAAILGDQDSYLDVFVQEFKYSDRPILCTISEDLADMYQALREFVECYRWGNEEVRQVALADLKENYKLYWGQKLLNALRAIHDIKYGDKAFDEESE</sequence>
<organism evidence="1 2">
    <name type="scientific">Alloprevotella tannerae</name>
    <dbReference type="NCBI Taxonomy" id="76122"/>
    <lineage>
        <taxon>Bacteria</taxon>
        <taxon>Pseudomonadati</taxon>
        <taxon>Bacteroidota</taxon>
        <taxon>Bacteroidia</taxon>
        <taxon>Bacteroidales</taxon>
        <taxon>Prevotellaceae</taxon>
        <taxon>Alloprevotella</taxon>
    </lineage>
</organism>
<comment type="caution">
    <text evidence="1">The sequence shown here is derived from an EMBL/GenBank/DDBJ whole genome shotgun (WGS) entry which is preliminary data.</text>
</comment>
<accession>A0A929RY61</accession>
<proteinExistence type="predicted"/>
<evidence type="ECO:0000313" key="2">
    <source>
        <dbReference type="Proteomes" id="UP000704068"/>
    </source>
</evidence>
<gene>
    <name evidence="1" type="ORF">HXK21_02840</name>
</gene>
<dbReference type="InterPro" id="IPR038312">
    <property type="entry name" value="DUF5063_sf"/>
</dbReference>
<dbReference type="Proteomes" id="UP000704068">
    <property type="component" value="Unassembled WGS sequence"/>
</dbReference>
<dbReference type="Gene3D" id="1.20.120.1550">
    <property type="entry name" value="Protein of unknown function DUF5063"/>
    <property type="match status" value="1"/>
</dbReference>
<reference evidence="1" key="1">
    <citation type="submission" date="2020-04" db="EMBL/GenBank/DDBJ databases">
        <title>Deep metagenomics examines the oral microbiome during advanced dental caries in children, revealing novel taxa and co-occurrences with host molecules.</title>
        <authorList>
            <person name="Baker J.L."/>
            <person name="Morton J.T."/>
            <person name="Dinis M."/>
            <person name="Alvarez R."/>
            <person name="Tran N.C."/>
            <person name="Knight R."/>
            <person name="Edlund A."/>
        </authorList>
    </citation>
    <scope>NUCLEOTIDE SEQUENCE</scope>
    <source>
        <strain evidence="1">JCVI_34_bin.1</strain>
    </source>
</reference>
<dbReference type="AlphaFoldDB" id="A0A929RY61"/>
<dbReference type="Pfam" id="PF16702">
    <property type="entry name" value="DUF5063"/>
    <property type="match status" value="1"/>
</dbReference>
<dbReference type="EMBL" id="JABZGR010000005">
    <property type="protein sequence ID" value="MBF0969967.1"/>
    <property type="molecule type" value="Genomic_DNA"/>
</dbReference>